<dbReference type="AlphaFoldDB" id="A0A6A6HYJ3"/>
<keyword evidence="2" id="KW-1185">Reference proteome</keyword>
<sequence>MSLLPASAVNCHGSALACTTNARLSSTHTGTLRNASPSCYRTSLSPFQPPALVHYSSHKP</sequence>
<dbReference type="GeneID" id="54573023"/>
<dbReference type="EMBL" id="ML987207">
    <property type="protein sequence ID" value="KAF2242782.1"/>
    <property type="molecule type" value="Genomic_DNA"/>
</dbReference>
<accession>A0A6A6HYJ3</accession>
<proteinExistence type="predicted"/>
<protein>
    <submittedName>
        <fullName evidence="1">Uncharacterized protein</fullName>
    </submittedName>
</protein>
<reference evidence="1" key="1">
    <citation type="journal article" date="2020" name="Stud. Mycol.">
        <title>101 Dothideomycetes genomes: a test case for predicting lifestyles and emergence of pathogens.</title>
        <authorList>
            <person name="Haridas S."/>
            <person name="Albert R."/>
            <person name="Binder M."/>
            <person name="Bloem J."/>
            <person name="Labutti K."/>
            <person name="Salamov A."/>
            <person name="Andreopoulos B."/>
            <person name="Baker S."/>
            <person name="Barry K."/>
            <person name="Bills G."/>
            <person name="Bluhm B."/>
            <person name="Cannon C."/>
            <person name="Castanera R."/>
            <person name="Culley D."/>
            <person name="Daum C."/>
            <person name="Ezra D."/>
            <person name="Gonzalez J."/>
            <person name="Henrissat B."/>
            <person name="Kuo A."/>
            <person name="Liang C."/>
            <person name="Lipzen A."/>
            <person name="Lutzoni F."/>
            <person name="Magnuson J."/>
            <person name="Mondo S."/>
            <person name="Nolan M."/>
            <person name="Ohm R."/>
            <person name="Pangilinan J."/>
            <person name="Park H.-J."/>
            <person name="Ramirez L."/>
            <person name="Alfaro M."/>
            <person name="Sun H."/>
            <person name="Tritt A."/>
            <person name="Yoshinaga Y."/>
            <person name="Zwiers L.-H."/>
            <person name="Turgeon B."/>
            <person name="Goodwin S."/>
            <person name="Spatafora J."/>
            <person name="Crous P."/>
            <person name="Grigoriev I."/>
        </authorList>
    </citation>
    <scope>NUCLEOTIDE SEQUENCE</scope>
    <source>
        <strain evidence="1">CBS 122368</strain>
    </source>
</reference>
<dbReference type="RefSeq" id="XP_033677786.1">
    <property type="nucleotide sequence ID" value="XM_033819693.1"/>
</dbReference>
<dbReference type="Proteomes" id="UP000800094">
    <property type="component" value="Unassembled WGS sequence"/>
</dbReference>
<evidence type="ECO:0000313" key="1">
    <source>
        <dbReference type="EMBL" id="KAF2242782.1"/>
    </source>
</evidence>
<evidence type="ECO:0000313" key="2">
    <source>
        <dbReference type="Proteomes" id="UP000800094"/>
    </source>
</evidence>
<name>A0A6A6HYJ3_9PLEO</name>
<organism evidence="1 2">
    <name type="scientific">Trematosphaeria pertusa</name>
    <dbReference type="NCBI Taxonomy" id="390896"/>
    <lineage>
        <taxon>Eukaryota</taxon>
        <taxon>Fungi</taxon>
        <taxon>Dikarya</taxon>
        <taxon>Ascomycota</taxon>
        <taxon>Pezizomycotina</taxon>
        <taxon>Dothideomycetes</taxon>
        <taxon>Pleosporomycetidae</taxon>
        <taxon>Pleosporales</taxon>
        <taxon>Massarineae</taxon>
        <taxon>Trematosphaeriaceae</taxon>
        <taxon>Trematosphaeria</taxon>
    </lineage>
</organism>
<gene>
    <name evidence="1" type="ORF">BU26DRAFT_133086</name>
</gene>